<dbReference type="AlphaFoldDB" id="A0A164ZZN6"/>
<protein>
    <submittedName>
        <fullName evidence="1">Uncharacterized protein</fullName>
    </submittedName>
</protein>
<organism evidence="1 2">
    <name type="scientific">Daphnia magna</name>
    <dbReference type="NCBI Taxonomy" id="35525"/>
    <lineage>
        <taxon>Eukaryota</taxon>
        <taxon>Metazoa</taxon>
        <taxon>Ecdysozoa</taxon>
        <taxon>Arthropoda</taxon>
        <taxon>Crustacea</taxon>
        <taxon>Branchiopoda</taxon>
        <taxon>Diplostraca</taxon>
        <taxon>Cladocera</taxon>
        <taxon>Anomopoda</taxon>
        <taxon>Daphniidae</taxon>
        <taxon>Daphnia</taxon>
    </lineage>
</organism>
<dbReference type="Proteomes" id="UP000076858">
    <property type="component" value="Unassembled WGS sequence"/>
</dbReference>
<name>A0A164ZZN6_9CRUS</name>
<reference evidence="1 2" key="1">
    <citation type="submission" date="2016-03" db="EMBL/GenBank/DDBJ databases">
        <title>EvidentialGene: Evidence-directed Construction of Genes on Genomes.</title>
        <authorList>
            <person name="Gilbert D.G."/>
            <person name="Choi J.-H."/>
            <person name="Mockaitis K."/>
            <person name="Colbourne J."/>
            <person name="Pfrender M."/>
        </authorList>
    </citation>
    <scope>NUCLEOTIDE SEQUENCE [LARGE SCALE GENOMIC DNA]</scope>
    <source>
        <strain evidence="1 2">Xinb3</strain>
        <tissue evidence="1">Complete organism</tissue>
    </source>
</reference>
<evidence type="ECO:0000313" key="2">
    <source>
        <dbReference type="Proteomes" id="UP000076858"/>
    </source>
</evidence>
<dbReference type="EMBL" id="LRGB01000687">
    <property type="protein sequence ID" value="KZS16999.1"/>
    <property type="molecule type" value="Genomic_DNA"/>
</dbReference>
<evidence type="ECO:0000313" key="1">
    <source>
        <dbReference type="EMBL" id="KZS16999.1"/>
    </source>
</evidence>
<keyword evidence="2" id="KW-1185">Reference proteome</keyword>
<comment type="caution">
    <text evidence="1">The sequence shown here is derived from an EMBL/GenBank/DDBJ whole genome shotgun (WGS) entry which is preliminary data.</text>
</comment>
<sequence>MLSDLPSSIDLDQNNAMDTSIKISCDFFHFCFRKRERKIATKNIWEEKEKHFLVGG</sequence>
<accession>A0A164ZZN6</accession>
<proteinExistence type="predicted"/>
<gene>
    <name evidence="1" type="ORF">APZ42_017681</name>
</gene>